<dbReference type="GO" id="GO:0016787">
    <property type="term" value="F:hydrolase activity"/>
    <property type="evidence" value="ECO:0007669"/>
    <property type="project" value="UniProtKB-KW"/>
</dbReference>
<reference evidence="1" key="1">
    <citation type="submission" date="2019-07" db="EMBL/GenBank/DDBJ databases">
        <title>The discovery of a new lineage B mimivirus raises questions about particles surface fibrils.</title>
        <authorList>
            <person name="Silva L.K.S."/>
            <person name="Rodrigues R.A.L."/>
            <person name="Andrade A.C.S.P."/>
            <person name="Hikida H."/>
            <person name="Andreani J."/>
            <person name="Levasseur A."/>
            <person name="La Scola B."/>
            <person name="Abrahao J.S."/>
        </authorList>
    </citation>
    <scope>NUCLEOTIDE SEQUENCE</scope>
    <source>
        <strain evidence="1">B60</strain>
    </source>
</reference>
<dbReference type="Gene3D" id="3.40.50.1110">
    <property type="entry name" value="SGNH hydrolase"/>
    <property type="match status" value="1"/>
</dbReference>
<dbReference type="EMBL" id="MN175499">
    <property type="protein sequence ID" value="QID05771.1"/>
    <property type="molecule type" value="Genomic_DNA"/>
</dbReference>
<accession>A0A6G6ABJ2</accession>
<dbReference type="InterPro" id="IPR036514">
    <property type="entry name" value="SGNH_hydro_sf"/>
</dbReference>
<evidence type="ECO:0000313" key="1">
    <source>
        <dbReference type="EMBL" id="QID05771.1"/>
    </source>
</evidence>
<keyword evidence="1" id="KW-0378">Hydrolase</keyword>
<dbReference type="SUPFAM" id="SSF52266">
    <property type="entry name" value="SGNH hydrolase"/>
    <property type="match status" value="1"/>
</dbReference>
<sequence>MILIFGDSLASGLYLDNDYHIEKFPGSTSEQLLHNDFGLDFYLSEDNYTTVVIIAGSNDLGHGFNEKEVIKNIISLHQIAWSRNIKTVVVGLSNKNFNKNLLIELDKYDSTKYNYCNYLENLPVEKTIDGLHLISSAIDEFSDQLKKLIYSMC</sequence>
<protein>
    <submittedName>
        <fullName evidence="1">SGNH hydrolase super family protein</fullName>
    </submittedName>
</protein>
<organism evidence="1">
    <name type="scientific">Borely moumouvirus</name>
    <dbReference type="NCBI Taxonomy" id="2712067"/>
    <lineage>
        <taxon>Viruses</taxon>
        <taxon>Varidnaviria</taxon>
        <taxon>Bamfordvirae</taxon>
        <taxon>Nucleocytoviricota</taxon>
        <taxon>Megaviricetes</taxon>
        <taxon>Imitervirales</taxon>
        <taxon>Mimiviridae</taxon>
        <taxon>Megamimivirinae</taxon>
        <taxon>Moumouvirus</taxon>
    </lineage>
</organism>
<proteinExistence type="predicted"/>
<name>A0A6G6ABJ2_9VIRU</name>